<dbReference type="InterPro" id="IPR015421">
    <property type="entry name" value="PyrdxlP-dep_Trfase_major"/>
</dbReference>
<evidence type="ECO:0000256" key="5">
    <source>
        <dbReference type="RuleBase" id="RU003560"/>
    </source>
</evidence>
<dbReference type="CDD" id="cd00610">
    <property type="entry name" value="OAT_like"/>
    <property type="match status" value="1"/>
</dbReference>
<gene>
    <name evidence="6" type="ORF">K1Y79_12310</name>
</gene>
<dbReference type="Gene3D" id="3.40.640.10">
    <property type="entry name" value="Type I PLP-dependent aspartate aminotransferase-like (Major domain)"/>
    <property type="match status" value="1"/>
</dbReference>
<sequence length="376" mass="41101">MQLFDVYPINDITIEKAAGSNVWDEKGNQYLDLYGGHAVISIGHTHPHYVQRLTDQLNKVGFYSNSIKIPLQQQLAEKLGKISGKEDYQLFLCNSGAEANENALKLASFHNGKKKIIAFKKSFHGRTSLAVAATDNPKIMAPVNETDNVVFLPWQDEAALEAAFNQYEVSSVIIEGIQGVGGIQVASESFLQKIRSLCDAHNAVFIADSVQCGYGRSGKFYSHDFAGVNADIYTMAKGMGNGFPVGGIIIAPHIKASYGLLGTTFGGNHLACAAALAVLEVIEKDNLIANAAKVGGYLIEQLKAFPQVKEVRGRGLMIGIELPEELNHVRKELLFKHRIFTGEAKPNVIRLLPSLALTMEHADQFLTAFKQEVEKN</sequence>
<dbReference type="InterPro" id="IPR050103">
    <property type="entry name" value="Class-III_PLP-dep_AT"/>
</dbReference>
<dbReference type="InterPro" id="IPR015424">
    <property type="entry name" value="PyrdxlP-dep_Trfase"/>
</dbReference>
<evidence type="ECO:0000256" key="1">
    <source>
        <dbReference type="ARBA" id="ARBA00001933"/>
    </source>
</evidence>
<evidence type="ECO:0000256" key="2">
    <source>
        <dbReference type="ARBA" id="ARBA00022576"/>
    </source>
</evidence>
<dbReference type="SUPFAM" id="SSF53383">
    <property type="entry name" value="PLP-dependent transferases"/>
    <property type="match status" value="1"/>
</dbReference>
<dbReference type="GO" id="GO:0008483">
    <property type="term" value="F:transaminase activity"/>
    <property type="evidence" value="ECO:0007669"/>
    <property type="project" value="UniProtKB-KW"/>
</dbReference>
<keyword evidence="7" id="KW-1185">Reference proteome</keyword>
<comment type="caution">
    <text evidence="6">The sequence shown here is derived from an EMBL/GenBank/DDBJ whole genome shotgun (WGS) entry which is preliminary data.</text>
</comment>
<comment type="cofactor">
    <cofactor evidence="1">
        <name>pyridoxal 5'-phosphate</name>
        <dbReference type="ChEBI" id="CHEBI:597326"/>
    </cofactor>
</comment>
<organism evidence="6 7">
    <name type="scientific">Chitinophaga rhizophila</name>
    <dbReference type="NCBI Taxonomy" id="2866212"/>
    <lineage>
        <taxon>Bacteria</taxon>
        <taxon>Pseudomonadati</taxon>
        <taxon>Bacteroidota</taxon>
        <taxon>Chitinophagia</taxon>
        <taxon>Chitinophagales</taxon>
        <taxon>Chitinophagaceae</taxon>
        <taxon>Chitinophaga</taxon>
    </lineage>
</organism>
<dbReference type="Gene3D" id="3.90.1150.10">
    <property type="entry name" value="Aspartate Aminotransferase, domain 1"/>
    <property type="match status" value="1"/>
</dbReference>
<dbReference type="PANTHER" id="PTHR11986:SF79">
    <property type="entry name" value="ACETYLORNITHINE AMINOTRANSFERASE, MITOCHONDRIAL"/>
    <property type="match status" value="1"/>
</dbReference>
<evidence type="ECO:0000256" key="3">
    <source>
        <dbReference type="ARBA" id="ARBA00022679"/>
    </source>
</evidence>
<comment type="similarity">
    <text evidence="5">Belongs to the class-III pyridoxal-phosphate-dependent aminotransferase family.</text>
</comment>
<protein>
    <submittedName>
        <fullName evidence="6">Aminotransferase class III-fold pyridoxal phosphate-dependent enzyme</fullName>
    </submittedName>
</protein>
<dbReference type="Pfam" id="PF00202">
    <property type="entry name" value="Aminotran_3"/>
    <property type="match status" value="1"/>
</dbReference>
<evidence type="ECO:0000313" key="7">
    <source>
        <dbReference type="Proteomes" id="UP000812961"/>
    </source>
</evidence>
<dbReference type="PIRSF" id="PIRSF000521">
    <property type="entry name" value="Transaminase_4ab_Lys_Orn"/>
    <property type="match status" value="1"/>
</dbReference>
<keyword evidence="2 6" id="KW-0032">Aminotransferase</keyword>
<name>A0ABS7GBR4_9BACT</name>
<dbReference type="InterPro" id="IPR005814">
    <property type="entry name" value="Aminotrans_3"/>
</dbReference>
<dbReference type="Proteomes" id="UP000812961">
    <property type="component" value="Unassembled WGS sequence"/>
</dbReference>
<dbReference type="InterPro" id="IPR015422">
    <property type="entry name" value="PyrdxlP-dep_Trfase_small"/>
</dbReference>
<evidence type="ECO:0000256" key="4">
    <source>
        <dbReference type="ARBA" id="ARBA00022898"/>
    </source>
</evidence>
<evidence type="ECO:0000313" key="6">
    <source>
        <dbReference type="EMBL" id="MBW8685117.1"/>
    </source>
</evidence>
<accession>A0ABS7GBR4</accession>
<dbReference type="EMBL" id="JAICCF010000002">
    <property type="protein sequence ID" value="MBW8685117.1"/>
    <property type="molecule type" value="Genomic_DNA"/>
</dbReference>
<dbReference type="RefSeq" id="WP_220250325.1">
    <property type="nucleotide sequence ID" value="NZ_JAICCF010000002.1"/>
</dbReference>
<reference evidence="6 7" key="1">
    <citation type="submission" date="2021-08" db="EMBL/GenBank/DDBJ databases">
        <title>The genome sequence of Chitinophaga sp. B61.</title>
        <authorList>
            <person name="Zhang X."/>
        </authorList>
    </citation>
    <scope>NUCLEOTIDE SEQUENCE [LARGE SCALE GENOMIC DNA]</scope>
    <source>
        <strain evidence="6 7">B61</strain>
    </source>
</reference>
<keyword evidence="4 5" id="KW-0663">Pyridoxal phosphate</keyword>
<keyword evidence="3" id="KW-0808">Transferase</keyword>
<proteinExistence type="inferred from homology"/>
<dbReference type="PANTHER" id="PTHR11986">
    <property type="entry name" value="AMINOTRANSFERASE CLASS III"/>
    <property type="match status" value="1"/>
</dbReference>